<proteinExistence type="predicted"/>
<dbReference type="RefSeq" id="XP_016496197.1">
    <property type="nucleotide sequence ID" value="XM_016640711.1"/>
</dbReference>
<feature type="non-terminal residue" evidence="1">
    <location>
        <position position="1"/>
    </location>
</feature>
<name>A0A1S4C4W2_TOBAC</name>
<dbReference type="OrthoDB" id="772776at2759"/>
<dbReference type="PaxDb" id="4097-A0A1S4C4W2"/>
<dbReference type="KEGG" id="nta:107815185"/>
<accession>A0A1S4C4W2</accession>
<protein>
    <submittedName>
        <fullName evidence="1">Protein BEARSKIN2-like</fullName>
    </submittedName>
</protein>
<evidence type="ECO:0000313" key="1">
    <source>
        <dbReference type="RefSeq" id="XP_016496197.1"/>
    </source>
</evidence>
<reference evidence="1" key="1">
    <citation type="submission" date="2025-08" db="UniProtKB">
        <authorList>
            <consortium name="RefSeq"/>
        </authorList>
    </citation>
    <scope>IDENTIFICATION</scope>
</reference>
<sequence>FNRQIENITGKKKVINEIRARNKVLIFMDNRYSFQLSDDGWVICRVFKKKHLFKGGNEGGGATSSDQMNSTSSHQSRVFNSQYLLQQQGGHGLNYSHIPLALPQYNSHLQLQPQNFIPNKPLGYHDFSALPTSDHQSPLMVKQLMSSADSGCSDQNLPYQPEVGSSCEHHQNLNEWGMIASSHGQLAHGQEDDDSAKNAGVRFDDANASSMSQINQLSLRGEMDFWGYTK</sequence>
<dbReference type="AlphaFoldDB" id="A0A1S4C4W2"/>
<organism evidence="1">
    <name type="scientific">Nicotiana tabacum</name>
    <name type="common">Common tobacco</name>
    <dbReference type="NCBI Taxonomy" id="4097"/>
    <lineage>
        <taxon>Eukaryota</taxon>
        <taxon>Viridiplantae</taxon>
        <taxon>Streptophyta</taxon>
        <taxon>Embryophyta</taxon>
        <taxon>Tracheophyta</taxon>
        <taxon>Spermatophyta</taxon>
        <taxon>Magnoliopsida</taxon>
        <taxon>eudicotyledons</taxon>
        <taxon>Gunneridae</taxon>
        <taxon>Pentapetalae</taxon>
        <taxon>asterids</taxon>
        <taxon>lamiids</taxon>
        <taxon>Solanales</taxon>
        <taxon>Solanaceae</taxon>
        <taxon>Nicotianoideae</taxon>
        <taxon>Nicotianeae</taxon>
        <taxon>Nicotiana</taxon>
    </lineage>
</organism>
<dbReference type="STRING" id="4097.A0A1S4C4W2"/>
<gene>
    <name evidence="1" type="primary">LOC107815185</name>
</gene>